<dbReference type="SUPFAM" id="SSF54292">
    <property type="entry name" value="2Fe-2S ferredoxin-like"/>
    <property type="match status" value="1"/>
</dbReference>
<dbReference type="InterPro" id="IPR012675">
    <property type="entry name" value="Beta-grasp_dom_sf"/>
</dbReference>
<organism evidence="8 9">
    <name type="scientific">Kuenenia stuttgartiensis</name>
    <dbReference type="NCBI Taxonomy" id="174633"/>
    <lineage>
        <taxon>Bacteria</taxon>
        <taxon>Pseudomonadati</taxon>
        <taxon>Planctomycetota</taxon>
        <taxon>Candidatus Brocadiia</taxon>
        <taxon>Candidatus Brocadiales</taxon>
        <taxon>Candidatus Brocadiaceae</taxon>
        <taxon>Candidatus Kuenenia</taxon>
    </lineage>
</organism>
<dbReference type="InterPro" id="IPR006058">
    <property type="entry name" value="2Fe2S_fd_BS"/>
</dbReference>
<dbReference type="InterPro" id="IPR036683">
    <property type="entry name" value="CO_DH_flav_C_dom_sf"/>
</dbReference>
<evidence type="ECO:0000256" key="5">
    <source>
        <dbReference type="ARBA" id="ARBA00023004"/>
    </source>
</evidence>
<feature type="domain" description="FAD-binding PCMH-type" evidence="7">
    <location>
        <begin position="176"/>
        <end position="352"/>
    </location>
</feature>
<feature type="domain" description="2Fe-2S ferredoxin-type" evidence="6">
    <location>
        <begin position="3"/>
        <end position="87"/>
    </location>
</feature>
<evidence type="ECO:0000256" key="4">
    <source>
        <dbReference type="ARBA" id="ARBA00023002"/>
    </source>
</evidence>
<dbReference type="EMBL" id="LT934425">
    <property type="protein sequence ID" value="SOH03595.1"/>
    <property type="molecule type" value="Genomic_DNA"/>
</dbReference>
<evidence type="ECO:0000313" key="9">
    <source>
        <dbReference type="Proteomes" id="UP000221734"/>
    </source>
</evidence>
<keyword evidence="1" id="KW-0285">Flavoprotein</keyword>
<dbReference type="Gene3D" id="3.30.390.50">
    <property type="entry name" value="CO dehydrogenase flavoprotein, C-terminal domain"/>
    <property type="match status" value="1"/>
</dbReference>
<evidence type="ECO:0000259" key="7">
    <source>
        <dbReference type="PROSITE" id="PS51387"/>
    </source>
</evidence>
<protein>
    <recommendedName>
        <fullName evidence="10">Xanthine dehydrogenase</fullName>
    </recommendedName>
</protein>
<proteinExistence type="predicted"/>
<dbReference type="InterPro" id="IPR005107">
    <property type="entry name" value="CO_DH_flav_C"/>
</dbReference>
<dbReference type="RefSeq" id="WP_099324401.1">
    <property type="nucleotide sequence ID" value="NZ_LT934425.1"/>
</dbReference>
<evidence type="ECO:0000256" key="1">
    <source>
        <dbReference type="ARBA" id="ARBA00022630"/>
    </source>
</evidence>
<reference evidence="9" key="1">
    <citation type="submission" date="2017-10" db="EMBL/GenBank/DDBJ databases">
        <authorList>
            <person name="Frank J."/>
        </authorList>
    </citation>
    <scope>NUCLEOTIDE SEQUENCE [LARGE SCALE GENOMIC DNA]</scope>
</reference>
<dbReference type="GO" id="GO:0051537">
    <property type="term" value="F:2 iron, 2 sulfur cluster binding"/>
    <property type="evidence" value="ECO:0007669"/>
    <property type="project" value="InterPro"/>
</dbReference>
<dbReference type="PROSITE" id="PS51085">
    <property type="entry name" value="2FE2S_FER_2"/>
    <property type="match status" value="1"/>
</dbReference>
<dbReference type="Gene3D" id="3.10.20.30">
    <property type="match status" value="1"/>
</dbReference>
<accession>A0A2C9CD66</accession>
<dbReference type="PROSITE" id="PS51387">
    <property type="entry name" value="FAD_PCMH"/>
    <property type="match status" value="1"/>
</dbReference>
<dbReference type="InterPro" id="IPR001041">
    <property type="entry name" value="2Fe-2S_ferredoxin-type"/>
</dbReference>
<dbReference type="PANTHER" id="PTHR45444:SF3">
    <property type="entry name" value="XANTHINE DEHYDROGENASE"/>
    <property type="match status" value="1"/>
</dbReference>
<keyword evidence="2" id="KW-0479">Metal-binding</keyword>
<dbReference type="KEGG" id="kst:KSMBR1_1092"/>
<dbReference type="PANTHER" id="PTHR45444">
    <property type="entry name" value="XANTHINE DEHYDROGENASE"/>
    <property type="match status" value="1"/>
</dbReference>
<dbReference type="InterPro" id="IPR016169">
    <property type="entry name" value="FAD-bd_PCMH_sub2"/>
</dbReference>
<gene>
    <name evidence="8" type="primary">xdhA</name>
    <name evidence="8" type="ORF">KSMBR1_1092</name>
</gene>
<dbReference type="InterPro" id="IPR016208">
    <property type="entry name" value="Ald_Oxase/xanthine_DH-like"/>
</dbReference>
<keyword evidence="5" id="KW-0408">Iron</keyword>
<keyword evidence="9" id="KW-1185">Reference proteome</keyword>
<evidence type="ECO:0000313" key="8">
    <source>
        <dbReference type="EMBL" id="SOH03595.1"/>
    </source>
</evidence>
<dbReference type="Pfam" id="PF01799">
    <property type="entry name" value="Fer2_2"/>
    <property type="match status" value="1"/>
</dbReference>
<evidence type="ECO:0008006" key="10">
    <source>
        <dbReference type="Google" id="ProtNLM"/>
    </source>
</evidence>
<dbReference type="AlphaFoldDB" id="A0A2C9CD66"/>
<dbReference type="SUPFAM" id="SSF56176">
    <property type="entry name" value="FAD-binding/transporter-associated domain-like"/>
    <property type="match status" value="1"/>
</dbReference>
<sequence>MVQEIRFLLNEKELHTAESSGIAVLDYLRINQQLTGTKEGCREGDCGACTVLVGELINNRVFYKSANSCLMPLEELHGKHLVTIEGLNMDNLSPIQQAVVDKGATQCGFCTPGIIVSLTGYAMECASHLTKEGFKKMLGGHLCRCTGYRSLKQSFGMIKEHIDTATGVKTLVEKGIIPDYFKDIPIRLNSISGKQYKKAASTPGFFISGGTDLYVQKGDILPDSLISLLNAHSEMKHIVCENGLLRIGALTTFEAFSNHPEVMKAIPGIQEYISLVASTQIRNRATVGGNIVNASPIADVTILLLAMESTLILKQGSDTRSLPISSFYKGYKKLDKAPSEILSEIVFPVPAPGTKINWEKVSKRKYLDVASVNSAIKVKEDGGVIRDIHITMGGVAEIPLFLKNTCDYLRGKEITKNTIEGAFPILQHEISPISDIRGSSCYKRLLARQLIIAHFTKLFPGTIKVKDFYESH</sequence>
<dbReference type="Pfam" id="PF00111">
    <property type="entry name" value="Fer2"/>
    <property type="match status" value="1"/>
</dbReference>
<dbReference type="InterPro" id="IPR002346">
    <property type="entry name" value="Mopterin_DH_FAD-bd"/>
</dbReference>
<keyword evidence="3" id="KW-0274">FAD</keyword>
<keyword evidence="4" id="KW-0560">Oxidoreductase</keyword>
<dbReference type="SMART" id="SM01092">
    <property type="entry name" value="CO_deh_flav_C"/>
    <property type="match status" value="1"/>
</dbReference>
<dbReference type="GO" id="GO:0016491">
    <property type="term" value="F:oxidoreductase activity"/>
    <property type="evidence" value="ECO:0007669"/>
    <property type="project" value="UniProtKB-KW"/>
</dbReference>
<dbReference type="Pfam" id="PF03450">
    <property type="entry name" value="CO_deh_flav_C"/>
    <property type="match status" value="1"/>
</dbReference>
<dbReference type="InterPro" id="IPR016166">
    <property type="entry name" value="FAD-bd_PCMH"/>
</dbReference>
<dbReference type="InterPro" id="IPR012175">
    <property type="entry name" value="Xanth_DH_ssu_bac"/>
</dbReference>
<name>A0A2C9CD66_KUEST</name>
<dbReference type="GO" id="GO:0071949">
    <property type="term" value="F:FAD binding"/>
    <property type="evidence" value="ECO:0007669"/>
    <property type="project" value="InterPro"/>
</dbReference>
<dbReference type="SUPFAM" id="SSF55447">
    <property type="entry name" value="CO dehydrogenase flavoprotein C-terminal domain-like"/>
    <property type="match status" value="1"/>
</dbReference>
<dbReference type="SUPFAM" id="SSF47741">
    <property type="entry name" value="CO dehydrogenase ISP C-domain like"/>
    <property type="match status" value="1"/>
</dbReference>
<dbReference type="OrthoDB" id="9796880at2"/>
<dbReference type="Proteomes" id="UP000221734">
    <property type="component" value="Chromosome Kuenenia_stuttgartiensis_MBR1"/>
</dbReference>
<dbReference type="CDD" id="cd00207">
    <property type="entry name" value="fer2"/>
    <property type="match status" value="1"/>
</dbReference>
<dbReference type="Gene3D" id="1.10.150.120">
    <property type="entry name" value="[2Fe-2S]-binding domain"/>
    <property type="match status" value="1"/>
</dbReference>
<dbReference type="InterPro" id="IPR036010">
    <property type="entry name" value="2Fe-2S_ferredoxin-like_sf"/>
</dbReference>
<dbReference type="InterPro" id="IPR002888">
    <property type="entry name" value="2Fe-2S-bd"/>
</dbReference>
<dbReference type="PROSITE" id="PS00197">
    <property type="entry name" value="2FE2S_FER_1"/>
    <property type="match status" value="1"/>
</dbReference>
<dbReference type="Pfam" id="PF00941">
    <property type="entry name" value="FAD_binding_5"/>
    <property type="match status" value="1"/>
</dbReference>
<dbReference type="InterPro" id="IPR036884">
    <property type="entry name" value="2Fe-2S-bd_dom_sf"/>
</dbReference>
<evidence type="ECO:0000259" key="6">
    <source>
        <dbReference type="PROSITE" id="PS51085"/>
    </source>
</evidence>
<evidence type="ECO:0000256" key="2">
    <source>
        <dbReference type="ARBA" id="ARBA00022723"/>
    </source>
</evidence>
<dbReference type="GO" id="GO:0005506">
    <property type="term" value="F:iron ion binding"/>
    <property type="evidence" value="ECO:0007669"/>
    <property type="project" value="InterPro"/>
</dbReference>
<dbReference type="PIRSF" id="PIRSF036557">
    <property type="entry name" value="XdhA_RC"/>
    <property type="match status" value="1"/>
</dbReference>
<evidence type="ECO:0000256" key="3">
    <source>
        <dbReference type="ARBA" id="ARBA00022827"/>
    </source>
</evidence>
<dbReference type="InterPro" id="IPR036318">
    <property type="entry name" value="FAD-bd_PCMH-like_sf"/>
</dbReference>
<dbReference type="Gene3D" id="3.30.465.10">
    <property type="match status" value="1"/>
</dbReference>